<evidence type="ECO:0000313" key="2">
    <source>
        <dbReference type="EMBL" id="MCV2232441.1"/>
    </source>
</evidence>
<dbReference type="Gene3D" id="3.20.20.190">
    <property type="entry name" value="Phosphatidylinositol (PI) phosphodiesterase"/>
    <property type="match status" value="1"/>
</dbReference>
<dbReference type="EMBL" id="JAOVQM010000004">
    <property type="protein sequence ID" value="MCV2232441.1"/>
    <property type="molecule type" value="Genomic_DNA"/>
</dbReference>
<dbReference type="RefSeq" id="WP_263608627.1">
    <property type="nucleotide sequence ID" value="NZ_JAOVQM010000004.1"/>
</dbReference>
<accession>A0ABT2Y6S4</accession>
<dbReference type="InterPro" id="IPR017946">
    <property type="entry name" value="PLC-like_Pdiesterase_TIM-brl"/>
</dbReference>
<feature type="domain" description="GP-PDE" evidence="1">
    <location>
        <begin position="46"/>
        <end position="347"/>
    </location>
</feature>
<comment type="caution">
    <text evidence="2">The sequence shown here is derived from an EMBL/GenBank/DDBJ whole genome shotgun (WGS) entry which is preliminary data.</text>
</comment>
<dbReference type="Proteomes" id="UP001177160">
    <property type="component" value="Unassembled WGS sequence"/>
</dbReference>
<evidence type="ECO:0000259" key="1">
    <source>
        <dbReference type="PROSITE" id="PS51704"/>
    </source>
</evidence>
<reference evidence="2" key="1">
    <citation type="submission" date="2022-09" db="EMBL/GenBank/DDBJ databases">
        <title>Novel Mycoplasma species identified in domestic and wild animals.</title>
        <authorList>
            <person name="Volokhov D.V."/>
            <person name="Furtak V.A."/>
            <person name="Zagorodnyaya T.A."/>
        </authorList>
    </citation>
    <scope>NUCLEOTIDE SEQUENCE</scope>
    <source>
        <strain evidence="2">Oakley</strain>
    </source>
</reference>
<gene>
    <name evidence="2" type="ORF">N7548_06340</name>
</gene>
<dbReference type="InterPro" id="IPR030395">
    <property type="entry name" value="GP_PDE_dom"/>
</dbReference>
<keyword evidence="3" id="KW-1185">Reference proteome</keyword>
<dbReference type="SUPFAM" id="SSF51695">
    <property type="entry name" value="PLC-like phosphodiesterases"/>
    <property type="match status" value="1"/>
</dbReference>
<sequence>MKWLKHLKRIFIVLLVIVGFLAALEFSPWALSYSKTNAWINETSKPWIIPHGGAKALYPENTIYAFNQTAMYDAFEVDLTLTKDNVLISHHDLDLRHDLLLDEVNDGLVIRKLTYEDIVDLIVDNDYPYVRQFVDVDGNTPYATTTDTAILNQMLPMKLEDLFQAYPDRRYILEIKDVRTDDEDTFNLAANQLLSLIEQYDMADKVMVSSFSDEVIEHFLDISEHKIHASTATNETLKMVLLSAFNLDFFYKPTYAALAIPIDSGLSDSQGDLIGRLPSLISSRIAHQVDGQWRTNLAQASLVKDAHRHNMSVIFWTVNSEEDMLKLIELGVDGIITDRPDLLFQLYETLGIA</sequence>
<evidence type="ECO:0000313" key="3">
    <source>
        <dbReference type="Proteomes" id="UP001177160"/>
    </source>
</evidence>
<organism evidence="2 3">
    <name type="scientific">Paracholeplasma manati</name>
    <dbReference type="NCBI Taxonomy" id="591373"/>
    <lineage>
        <taxon>Bacteria</taxon>
        <taxon>Bacillati</taxon>
        <taxon>Mycoplasmatota</taxon>
        <taxon>Mollicutes</taxon>
        <taxon>Acholeplasmatales</taxon>
        <taxon>Acholeplasmataceae</taxon>
        <taxon>Paracholeplasma</taxon>
    </lineage>
</organism>
<dbReference type="PANTHER" id="PTHR46211:SF14">
    <property type="entry name" value="GLYCEROPHOSPHODIESTER PHOSPHODIESTERASE"/>
    <property type="match status" value="1"/>
</dbReference>
<protein>
    <submittedName>
        <fullName evidence="2">Glycerophosphodiester phosphodiesterase family protein</fullName>
    </submittedName>
</protein>
<dbReference type="Pfam" id="PF03009">
    <property type="entry name" value="GDPD"/>
    <property type="match status" value="1"/>
</dbReference>
<proteinExistence type="predicted"/>
<name>A0ABT2Y6S4_9MOLU</name>
<dbReference type="PROSITE" id="PS51704">
    <property type="entry name" value="GP_PDE"/>
    <property type="match status" value="1"/>
</dbReference>
<dbReference type="PANTHER" id="PTHR46211">
    <property type="entry name" value="GLYCEROPHOSPHORYL DIESTER PHOSPHODIESTERASE"/>
    <property type="match status" value="1"/>
</dbReference>